<organism evidence="1 2">
    <name type="scientific">Cinchona calisaya</name>
    <dbReference type="NCBI Taxonomy" id="153742"/>
    <lineage>
        <taxon>Eukaryota</taxon>
        <taxon>Viridiplantae</taxon>
        <taxon>Streptophyta</taxon>
        <taxon>Embryophyta</taxon>
        <taxon>Tracheophyta</taxon>
        <taxon>Spermatophyta</taxon>
        <taxon>Magnoliopsida</taxon>
        <taxon>eudicotyledons</taxon>
        <taxon>Gunneridae</taxon>
        <taxon>Pentapetalae</taxon>
        <taxon>asterids</taxon>
        <taxon>lamiids</taxon>
        <taxon>Gentianales</taxon>
        <taxon>Rubiaceae</taxon>
        <taxon>Cinchonoideae</taxon>
        <taxon>Cinchoneae</taxon>
        <taxon>Cinchona</taxon>
    </lineage>
</organism>
<evidence type="ECO:0000313" key="1">
    <source>
        <dbReference type="EMBL" id="KAL3501822.1"/>
    </source>
</evidence>
<protein>
    <submittedName>
        <fullName evidence="1">Uncharacterized protein</fullName>
    </submittedName>
</protein>
<dbReference type="InterPro" id="IPR025322">
    <property type="entry name" value="PADRE_dom"/>
</dbReference>
<reference evidence="1 2" key="1">
    <citation type="submission" date="2024-11" db="EMBL/GenBank/DDBJ databases">
        <title>A near-complete genome assembly of Cinchona calisaya.</title>
        <authorList>
            <person name="Lian D.C."/>
            <person name="Zhao X.W."/>
            <person name="Wei L."/>
        </authorList>
    </citation>
    <scope>NUCLEOTIDE SEQUENCE [LARGE SCALE GENOMIC DNA]</scope>
    <source>
        <tissue evidence="1">Nenye</tissue>
    </source>
</reference>
<evidence type="ECO:0000313" key="2">
    <source>
        <dbReference type="Proteomes" id="UP001630127"/>
    </source>
</evidence>
<comment type="caution">
    <text evidence="1">The sequence shown here is derived from an EMBL/GenBank/DDBJ whole genome shotgun (WGS) entry which is preliminary data.</text>
</comment>
<dbReference type="Pfam" id="PF14009">
    <property type="entry name" value="PADRE"/>
    <property type="match status" value="1"/>
</dbReference>
<proteinExistence type="predicted"/>
<name>A0ABD2Y2Q5_9GENT</name>
<dbReference type="AlphaFoldDB" id="A0ABD2Y2Q5"/>
<gene>
    <name evidence="1" type="ORF">ACH5RR_036271</name>
</gene>
<dbReference type="PANTHER" id="PTHR33052">
    <property type="entry name" value="DUF4228 DOMAIN PROTEIN-RELATED"/>
    <property type="match status" value="1"/>
</dbReference>
<keyword evidence="2" id="KW-1185">Reference proteome</keyword>
<sequence>MGNMMISCTTLTTPCTMKTTTRAARVILPGGQVRQFRQPVMAAELMLDSPNYFLVNSRSLNIGKRFSALSADEDLEFGNVYIMFPMKRVNSVVTAADMAVVLMAANTAARRIAGGKVKPEVAALAATAAVSDHDHEVGRSGLNSNEIEGFKDMEYRFRLASCKSRKPLLDTITEEPVFSR</sequence>
<dbReference type="Proteomes" id="UP001630127">
    <property type="component" value="Unassembled WGS sequence"/>
</dbReference>
<dbReference type="EMBL" id="JBJUIK010000015">
    <property type="protein sequence ID" value="KAL3501822.1"/>
    <property type="molecule type" value="Genomic_DNA"/>
</dbReference>
<accession>A0ABD2Y2Q5</accession>